<dbReference type="SUPFAM" id="SSF52172">
    <property type="entry name" value="CheY-like"/>
    <property type="match status" value="1"/>
</dbReference>
<organism evidence="8 9">
    <name type="scientific">Floricoccus tropicus</name>
    <dbReference type="NCBI Taxonomy" id="1859473"/>
    <lineage>
        <taxon>Bacteria</taxon>
        <taxon>Bacillati</taxon>
        <taxon>Bacillota</taxon>
        <taxon>Bacilli</taxon>
        <taxon>Lactobacillales</taxon>
        <taxon>Streptococcaceae</taxon>
        <taxon>Floricoccus</taxon>
    </lineage>
</organism>
<keyword evidence="2" id="KW-0902">Two-component regulatory system</keyword>
<feature type="modified residue" description="4-aspartylphosphate" evidence="5">
    <location>
        <position position="62"/>
    </location>
</feature>
<keyword evidence="8" id="KW-0238">DNA-binding</keyword>
<comment type="function">
    <text evidence="4">Required for high-level post-exponential phase expression of a series of secreted proteins.</text>
</comment>
<keyword evidence="5" id="KW-0597">Phosphoprotein</keyword>
<sequence>MSYPIIICEDNQSQLNMLQGIVENYIMFHGEHFRLGLKSQNPDEVLKYILNYKPNGGIYFLDYDLSHNLTGIDLAEKIRANDVQAKIIFITTHGEVAPKTIKRRVEPLAFIDKNQDFDEFRAEIASSLSIAQERIANANTIQGKNFSFKVGSQIYNIKLDDILFFEPSEIPHRLVLLTKNAKFEFYGKLSEVEKTNLGLFRISRYCIVNPENIVLIDYKTRDVYFDKKTNRRFSLGKGKKLKEIIANKGMNLDY</sequence>
<dbReference type="PROSITE" id="PS50110">
    <property type="entry name" value="RESPONSE_REGULATORY"/>
    <property type="match status" value="1"/>
</dbReference>
<dbReference type="InterPro" id="IPR046947">
    <property type="entry name" value="LytR-like"/>
</dbReference>
<keyword evidence="9" id="KW-1185">Reference proteome</keyword>
<dbReference type="InterPro" id="IPR001789">
    <property type="entry name" value="Sig_transdc_resp-reg_receiver"/>
</dbReference>
<dbReference type="Gene3D" id="2.40.50.1020">
    <property type="entry name" value="LytTr DNA-binding domain"/>
    <property type="match status" value="1"/>
</dbReference>
<evidence type="ECO:0000259" key="7">
    <source>
        <dbReference type="PROSITE" id="PS50930"/>
    </source>
</evidence>
<proteinExistence type="predicted"/>
<dbReference type="GO" id="GO:0003677">
    <property type="term" value="F:DNA binding"/>
    <property type="evidence" value="ECO:0007669"/>
    <property type="project" value="UniProtKB-KW"/>
</dbReference>
<dbReference type="Pfam" id="PF04397">
    <property type="entry name" value="LytTR"/>
    <property type="match status" value="1"/>
</dbReference>
<gene>
    <name evidence="8" type="ORF">BG261_04860</name>
</gene>
<feature type="domain" description="Response regulatory" evidence="6">
    <location>
        <begin position="4"/>
        <end position="128"/>
    </location>
</feature>
<dbReference type="GO" id="GO:0000156">
    <property type="term" value="F:phosphorelay response regulator activity"/>
    <property type="evidence" value="ECO:0007669"/>
    <property type="project" value="InterPro"/>
</dbReference>
<dbReference type="Pfam" id="PF00072">
    <property type="entry name" value="Response_reg"/>
    <property type="match status" value="1"/>
</dbReference>
<name>A0A1E8GLX4_9LACT</name>
<accession>A0A1E8GLX4</accession>
<reference evidence="9" key="1">
    <citation type="submission" date="2016-09" db="EMBL/GenBank/DDBJ databases">
        <title>Draft genome sequence of a novel species of the family Streptococcaceae isolated from flowers.</title>
        <authorList>
            <person name="Chuah L.-O."/>
            <person name="Yap K.-P."/>
            <person name="Thong K.L."/>
            <person name="Liong M.T."/>
            <person name="Ahmad R."/>
            <person name="Rusul G."/>
        </authorList>
    </citation>
    <scope>NUCLEOTIDE SEQUENCE [LARGE SCALE GENOMIC DNA]</scope>
    <source>
        <strain evidence="9">DF1</strain>
    </source>
</reference>
<dbReference type="OrthoDB" id="9809318at2"/>
<evidence type="ECO:0000256" key="2">
    <source>
        <dbReference type="ARBA" id="ARBA00023012"/>
    </source>
</evidence>
<dbReference type="Proteomes" id="UP000178622">
    <property type="component" value="Unassembled WGS sequence"/>
</dbReference>
<dbReference type="PANTHER" id="PTHR37299:SF3">
    <property type="entry name" value="STAGE 0 SPORULATION PROTEIN A HOMOLOG"/>
    <property type="match status" value="1"/>
</dbReference>
<feature type="domain" description="HTH LytTR-type" evidence="7">
    <location>
        <begin position="146"/>
        <end position="247"/>
    </location>
</feature>
<evidence type="ECO:0000259" key="6">
    <source>
        <dbReference type="PROSITE" id="PS50110"/>
    </source>
</evidence>
<dbReference type="InterPro" id="IPR007492">
    <property type="entry name" value="LytTR_DNA-bd_dom"/>
</dbReference>
<evidence type="ECO:0000313" key="8">
    <source>
        <dbReference type="EMBL" id="OFI48996.1"/>
    </source>
</evidence>
<keyword evidence="3" id="KW-0010">Activator</keyword>
<dbReference type="PANTHER" id="PTHR37299">
    <property type="entry name" value="TRANSCRIPTIONAL REGULATOR-RELATED"/>
    <property type="match status" value="1"/>
</dbReference>
<dbReference type="STRING" id="1859473.BG261_04860"/>
<protein>
    <submittedName>
        <fullName evidence="8">DNA-binding response regulator</fullName>
    </submittedName>
</protein>
<dbReference type="PROSITE" id="PS50930">
    <property type="entry name" value="HTH_LYTTR"/>
    <property type="match status" value="1"/>
</dbReference>
<dbReference type="EMBL" id="MKIR01000022">
    <property type="protein sequence ID" value="OFI48996.1"/>
    <property type="molecule type" value="Genomic_DNA"/>
</dbReference>
<evidence type="ECO:0000256" key="3">
    <source>
        <dbReference type="ARBA" id="ARBA00023159"/>
    </source>
</evidence>
<dbReference type="CDD" id="cd17533">
    <property type="entry name" value="REC_LytTR_AgrA-like"/>
    <property type="match status" value="1"/>
</dbReference>
<keyword evidence="1" id="KW-0963">Cytoplasm</keyword>
<dbReference type="RefSeq" id="WP_070792634.1">
    <property type="nucleotide sequence ID" value="NZ_MKIR01000022.1"/>
</dbReference>
<dbReference type="InterPro" id="IPR011006">
    <property type="entry name" value="CheY-like_superfamily"/>
</dbReference>
<evidence type="ECO:0000313" key="9">
    <source>
        <dbReference type="Proteomes" id="UP000178622"/>
    </source>
</evidence>
<dbReference type="AlphaFoldDB" id="A0A1E8GLX4"/>
<evidence type="ECO:0000256" key="4">
    <source>
        <dbReference type="ARBA" id="ARBA00037164"/>
    </source>
</evidence>
<dbReference type="Gene3D" id="3.40.50.2300">
    <property type="match status" value="1"/>
</dbReference>
<dbReference type="SMART" id="SM00850">
    <property type="entry name" value="LytTR"/>
    <property type="match status" value="1"/>
</dbReference>
<dbReference type="SMART" id="SM00448">
    <property type="entry name" value="REC"/>
    <property type="match status" value="1"/>
</dbReference>
<evidence type="ECO:0000256" key="1">
    <source>
        <dbReference type="ARBA" id="ARBA00022490"/>
    </source>
</evidence>
<evidence type="ECO:0000256" key="5">
    <source>
        <dbReference type="PROSITE-ProRule" id="PRU00169"/>
    </source>
</evidence>
<comment type="caution">
    <text evidence="8">The sequence shown here is derived from an EMBL/GenBank/DDBJ whole genome shotgun (WGS) entry which is preliminary data.</text>
</comment>